<dbReference type="Pfam" id="PF24481">
    <property type="entry name" value="CT398_CC"/>
    <property type="match status" value="1"/>
</dbReference>
<sequence>MALSAELLQRLHRIHRQLSDLRERQEKGPRQVKAREVNAAKLDAELVAAQDSVKHTKALSDRKQLDLKSNESRIADWRVKLNSCSNNKEYQTMIDQIAAAEMAGSVLADEILETMERIDQLEAVVVEVKERLAAGKTELSKFRDSVAQEGALIAADVARLEAELGEAEQALPADFRDDYRRVIRGKGADGMAKMEDGVCEGCGKQVTLNMQNHLMMGKPVFCTACGRLLYAGER</sequence>
<gene>
    <name evidence="3" type="ORF">I41_18420</name>
</gene>
<dbReference type="RefSeq" id="WP_145432207.1">
    <property type="nucleotide sequence ID" value="NZ_CP036339.1"/>
</dbReference>
<proteinExistence type="predicted"/>
<evidence type="ECO:0000313" key="3">
    <source>
        <dbReference type="EMBL" id="QDT72660.1"/>
    </source>
</evidence>
<dbReference type="Gene3D" id="1.10.287.1490">
    <property type="match status" value="1"/>
</dbReference>
<dbReference type="KEGG" id="llh:I41_18420"/>
<name>A0A517TWA8_9BACT</name>
<evidence type="ECO:0000313" key="4">
    <source>
        <dbReference type="Proteomes" id="UP000317909"/>
    </source>
</evidence>
<feature type="coiled-coil region" evidence="1">
    <location>
        <begin position="111"/>
        <end position="138"/>
    </location>
</feature>
<keyword evidence="1" id="KW-0175">Coiled coil</keyword>
<protein>
    <submittedName>
        <fullName evidence="3">Zinc ribbon domain protein</fullName>
    </submittedName>
</protein>
<organism evidence="3 4">
    <name type="scientific">Lacipirellula limnantheis</name>
    <dbReference type="NCBI Taxonomy" id="2528024"/>
    <lineage>
        <taxon>Bacteria</taxon>
        <taxon>Pseudomonadati</taxon>
        <taxon>Planctomycetota</taxon>
        <taxon>Planctomycetia</taxon>
        <taxon>Pirellulales</taxon>
        <taxon>Lacipirellulaceae</taxon>
        <taxon>Lacipirellula</taxon>
    </lineage>
</organism>
<evidence type="ECO:0000259" key="2">
    <source>
        <dbReference type="Pfam" id="PF24481"/>
    </source>
</evidence>
<feature type="domain" description="CT398-like coiled coil hairpin" evidence="2">
    <location>
        <begin position="13"/>
        <end position="184"/>
    </location>
</feature>
<dbReference type="InterPro" id="IPR056003">
    <property type="entry name" value="CT398_CC_hairpin"/>
</dbReference>
<evidence type="ECO:0000256" key="1">
    <source>
        <dbReference type="SAM" id="Coils"/>
    </source>
</evidence>
<reference evidence="3 4" key="1">
    <citation type="submission" date="2019-02" db="EMBL/GenBank/DDBJ databases">
        <title>Deep-cultivation of Planctomycetes and their phenomic and genomic characterization uncovers novel biology.</title>
        <authorList>
            <person name="Wiegand S."/>
            <person name="Jogler M."/>
            <person name="Boedeker C."/>
            <person name="Pinto D."/>
            <person name="Vollmers J."/>
            <person name="Rivas-Marin E."/>
            <person name="Kohn T."/>
            <person name="Peeters S.H."/>
            <person name="Heuer A."/>
            <person name="Rast P."/>
            <person name="Oberbeckmann S."/>
            <person name="Bunk B."/>
            <person name="Jeske O."/>
            <person name="Meyerdierks A."/>
            <person name="Storesund J.E."/>
            <person name="Kallscheuer N."/>
            <person name="Luecker S."/>
            <person name="Lage O.M."/>
            <person name="Pohl T."/>
            <person name="Merkel B.J."/>
            <person name="Hornburger P."/>
            <person name="Mueller R.-W."/>
            <person name="Bruemmer F."/>
            <person name="Labrenz M."/>
            <person name="Spormann A.M."/>
            <person name="Op den Camp H."/>
            <person name="Overmann J."/>
            <person name="Amann R."/>
            <person name="Jetten M.S.M."/>
            <person name="Mascher T."/>
            <person name="Medema M.H."/>
            <person name="Devos D.P."/>
            <person name="Kaster A.-K."/>
            <person name="Ovreas L."/>
            <person name="Rohde M."/>
            <person name="Galperin M.Y."/>
            <person name="Jogler C."/>
        </authorList>
    </citation>
    <scope>NUCLEOTIDE SEQUENCE [LARGE SCALE GENOMIC DNA]</scope>
    <source>
        <strain evidence="3 4">I41</strain>
    </source>
</reference>
<dbReference type="OrthoDB" id="260976at2"/>
<dbReference type="AlphaFoldDB" id="A0A517TWA8"/>
<keyword evidence="4" id="KW-1185">Reference proteome</keyword>
<accession>A0A517TWA8</accession>
<dbReference type="Proteomes" id="UP000317909">
    <property type="component" value="Chromosome"/>
</dbReference>
<dbReference type="EMBL" id="CP036339">
    <property type="protein sequence ID" value="QDT72660.1"/>
    <property type="molecule type" value="Genomic_DNA"/>
</dbReference>